<reference evidence="2" key="1">
    <citation type="submission" date="2023-04" db="EMBL/GenBank/DDBJ databases">
        <title>Phytophthora fragariaefolia NBRC 109709.</title>
        <authorList>
            <person name="Ichikawa N."/>
            <person name="Sato H."/>
            <person name="Tonouchi N."/>
        </authorList>
    </citation>
    <scope>NUCLEOTIDE SEQUENCE</scope>
    <source>
        <strain evidence="2">NBRC 109709</strain>
    </source>
</reference>
<comment type="caution">
    <text evidence="2">The sequence shown here is derived from an EMBL/GenBank/DDBJ whole genome shotgun (WGS) entry which is preliminary data.</text>
</comment>
<protein>
    <submittedName>
        <fullName evidence="2">Unnamed protein product</fullName>
    </submittedName>
</protein>
<evidence type="ECO:0000313" key="3">
    <source>
        <dbReference type="Proteomes" id="UP001165121"/>
    </source>
</evidence>
<organism evidence="2 3">
    <name type="scientific">Phytophthora fragariaefolia</name>
    <dbReference type="NCBI Taxonomy" id="1490495"/>
    <lineage>
        <taxon>Eukaryota</taxon>
        <taxon>Sar</taxon>
        <taxon>Stramenopiles</taxon>
        <taxon>Oomycota</taxon>
        <taxon>Peronosporomycetes</taxon>
        <taxon>Peronosporales</taxon>
        <taxon>Peronosporaceae</taxon>
        <taxon>Phytophthora</taxon>
    </lineage>
</organism>
<dbReference type="AlphaFoldDB" id="A0A9W6Y2G3"/>
<feature type="compositionally biased region" description="Low complexity" evidence="1">
    <location>
        <begin position="160"/>
        <end position="182"/>
    </location>
</feature>
<name>A0A9W6Y2G3_9STRA</name>
<feature type="region of interest" description="Disordered" evidence="1">
    <location>
        <begin position="157"/>
        <end position="182"/>
    </location>
</feature>
<proteinExistence type="predicted"/>
<evidence type="ECO:0000313" key="2">
    <source>
        <dbReference type="EMBL" id="GMF50287.1"/>
    </source>
</evidence>
<keyword evidence="3" id="KW-1185">Reference proteome</keyword>
<evidence type="ECO:0000256" key="1">
    <source>
        <dbReference type="SAM" id="MobiDB-lite"/>
    </source>
</evidence>
<dbReference type="Proteomes" id="UP001165121">
    <property type="component" value="Unassembled WGS sequence"/>
</dbReference>
<accession>A0A9W6Y2G3</accession>
<dbReference type="EMBL" id="BSXT01002670">
    <property type="protein sequence ID" value="GMF50287.1"/>
    <property type="molecule type" value="Genomic_DNA"/>
</dbReference>
<sequence length="214" mass="23163">MNSSTHAANRVIGRTLDQMMESSGWIRQFTPKAVHQALWVELSGKLAWPVNTMSTVQVAEDTVSLLRAMGLEPQTNPSMDEEASAQLWDLRHRVEGTSHSSTEGGYKPFADPVSPVVFLSETSFSLPESSHADSGLAISSNSPARFRVMKRGAPLRPADTLASSKASRSSLKTYPSASESSYSFTSSSLASEIPPSLGGWTSFHLDSSRFHRGS</sequence>
<gene>
    <name evidence="2" type="ORF">Pfra01_002004000</name>
</gene>